<evidence type="ECO:0000256" key="16">
    <source>
        <dbReference type="SAM" id="Phobius"/>
    </source>
</evidence>
<reference evidence="18 19" key="1">
    <citation type="journal article" date="2008" name="J. Bacteriol.">
        <title>Genome sequence of a nephritogenic and highly transformable M49 strain of Streptococcus pyogenes.</title>
        <authorList>
            <person name="McShan W.M."/>
            <person name="Ferretti J.J."/>
            <person name="Karasawa T."/>
            <person name="Suvorov A.N."/>
            <person name="Lin S."/>
            <person name="Qin B."/>
            <person name="Jia H."/>
            <person name="Kenton S."/>
            <person name="Najar F."/>
            <person name="Wu H."/>
            <person name="Scott J."/>
            <person name="Roe B.A."/>
            <person name="Savic D.J."/>
        </authorList>
    </citation>
    <scope>NUCLEOTIDE SEQUENCE [LARGE SCALE GENOMIC DNA]</scope>
    <source>
        <strain evidence="18 19">NZ131</strain>
    </source>
</reference>
<sequence>MTLSLIYIRISRFLSFKEIKKERGVIVPIFKKPLIVLSFIFLISILIYLNMYLFGTSTVGIYGVILIPYLVIKLGLSFLYEPFKGNPHDYKVAAVIPSYNEDAESLLETLKSVLAQTYPLSEIYIVDDGSSNTDAIQLIEEYVNREVDICRNVIVHRSLVNKGKRHAQAWAFERSDADVFLTVDSDTYIYPNALEELLKSFNDETVYAATGHLNARNRQTNLLTRLTDIRYDNAFGVERAAQSLTGNILVCSGPLSIYRREVIIPNLERYKNQTFLGLPVSIGDDRCLTNYAIDLGRTVYQSTARCDTDVPFQLKSYLKQQNRWNKSFFRESIISVKKILSNPIVALWTIFEVVMFMMLIVAIGNLLFNQAIQLDLIKLFAFLSIIFIVALCRNVHYMIKHPASFLLSPLYGILHLFVLQPLKLYSLCTIKNTEWGTRKKVTIFK</sequence>
<keyword evidence="16" id="KW-0812">Transmembrane</keyword>
<keyword evidence="8" id="KW-0972">Capsule biogenesis/degradation</keyword>
<keyword evidence="16" id="KW-1133">Transmembrane helix</keyword>
<dbReference type="PANTHER" id="PTHR22913">
    <property type="entry name" value="HYALURONAN SYNTHASE"/>
    <property type="match status" value="1"/>
</dbReference>
<dbReference type="GO" id="GO:0050501">
    <property type="term" value="F:hyaluronan synthase activity"/>
    <property type="evidence" value="ECO:0007669"/>
    <property type="project" value="UniProtKB-EC"/>
</dbReference>
<evidence type="ECO:0000256" key="15">
    <source>
        <dbReference type="ARBA" id="ARBA00048168"/>
    </source>
</evidence>
<evidence type="ECO:0000259" key="17">
    <source>
        <dbReference type="Pfam" id="PF00535"/>
    </source>
</evidence>
<dbReference type="InterPro" id="IPR029044">
    <property type="entry name" value="Nucleotide-diphossugar_trans"/>
</dbReference>
<feature type="transmembrane region" description="Helical" evidence="16">
    <location>
        <begin position="374"/>
        <end position="392"/>
    </location>
</feature>
<evidence type="ECO:0000256" key="10">
    <source>
        <dbReference type="ARBA" id="ARBA00037408"/>
    </source>
</evidence>
<dbReference type="Pfam" id="PF00535">
    <property type="entry name" value="Glycos_transf_2"/>
    <property type="match status" value="1"/>
</dbReference>
<evidence type="ECO:0000256" key="11">
    <source>
        <dbReference type="ARBA" id="ARBA00040508"/>
    </source>
</evidence>
<dbReference type="Gene3D" id="3.90.550.10">
    <property type="entry name" value="Spore Coat Polysaccharide Biosynthesis Protein SpsA, Chain A"/>
    <property type="match status" value="1"/>
</dbReference>
<keyword evidence="7" id="KW-0808">Transferase</keyword>
<evidence type="ECO:0000256" key="8">
    <source>
        <dbReference type="ARBA" id="ARBA00022903"/>
    </source>
</evidence>
<dbReference type="KEGG" id="soz:Spy49_1804"/>
<evidence type="ECO:0000256" key="6">
    <source>
        <dbReference type="ARBA" id="ARBA00022676"/>
    </source>
</evidence>
<evidence type="ECO:0000313" key="18">
    <source>
        <dbReference type="EMBL" id="ACI62051.1"/>
    </source>
</evidence>
<comment type="subcellular location">
    <subcellularLocation>
        <location evidence="1">Cell membrane</location>
    </subcellularLocation>
</comment>
<proteinExistence type="inferred from homology"/>
<comment type="function">
    <text evidence="10">Glycosaminoglycan synthesis. The hyaluronic acid capsule is involved in the pathogenicity of group A Streptococci; it may be the major virulence determinant.</text>
</comment>
<comment type="catalytic activity">
    <reaction evidence="14">
        <text>[hyaluronan](n) + UDP-N-acetyl-alpha-D-glucosamine = N-acetyl-beta-D-glucosaminyl-(1-&gt;4)-[hyaluronan](n) + UDP + H(+)</text>
        <dbReference type="Rhea" id="RHEA:20465"/>
        <dbReference type="Rhea" id="RHEA-COMP:12583"/>
        <dbReference type="Rhea" id="RHEA-COMP:12585"/>
        <dbReference type="ChEBI" id="CHEBI:15378"/>
        <dbReference type="ChEBI" id="CHEBI:57705"/>
        <dbReference type="ChEBI" id="CHEBI:58223"/>
        <dbReference type="ChEBI" id="CHEBI:132153"/>
        <dbReference type="ChEBI" id="CHEBI:132154"/>
        <dbReference type="EC" id="2.4.1.212"/>
    </reaction>
</comment>
<name>A0A0H3C107_STRPZ</name>
<dbReference type="HOGENOM" id="CLU_029695_4_0_9"/>
<evidence type="ECO:0000256" key="3">
    <source>
        <dbReference type="ARBA" id="ARBA00006782"/>
    </source>
</evidence>
<dbReference type="InterPro" id="IPR001173">
    <property type="entry name" value="Glyco_trans_2-like"/>
</dbReference>
<dbReference type="GO" id="GO:0005886">
    <property type="term" value="C:plasma membrane"/>
    <property type="evidence" value="ECO:0007669"/>
    <property type="project" value="UniProtKB-SubCell"/>
</dbReference>
<evidence type="ECO:0000256" key="9">
    <source>
        <dbReference type="ARBA" id="ARBA00023136"/>
    </source>
</evidence>
<dbReference type="AlphaFoldDB" id="A0A0H3C107"/>
<feature type="transmembrane region" description="Helical" evidence="16">
    <location>
        <begin position="345"/>
        <end position="368"/>
    </location>
</feature>
<evidence type="ECO:0000256" key="12">
    <source>
        <dbReference type="ARBA" id="ARBA00042148"/>
    </source>
</evidence>
<evidence type="ECO:0000256" key="2">
    <source>
        <dbReference type="ARBA" id="ARBA00004698"/>
    </source>
</evidence>
<keyword evidence="5" id="KW-1003">Cell membrane</keyword>
<dbReference type="EMBL" id="CP000829">
    <property type="protein sequence ID" value="ACI62051.1"/>
    <property type="molecule type" value="Genomic_DNA"/>
</dbReference>
<dbReference type="GO" id="GO:0030213">
    <property type="term" value="P:hyaluronan biosynthetic process"/>
    <property type="evidence" value="ECO:0007669"/>
    <property type="project" value="TreeGrafter"/>
</dbReference>
<evidence type="ECO:0000256" key="4">
    <source>
        <dbReference type="ARBA" id="ARBA00012207"/>
    </source>
</evidence>
<dbReference type="CDD" id="cd06423">
    <property type="entry name" value="CESA_like"/>
    <property type="match status" value="1"/>
</dbReference>
<comment type="pathway">
    <text evidence="2">Glycan biosynthesis; hyaluronan biosynthesis.</text>
</comment>
<accession>A0A0H3C107</accession>
<dbReference type="GO" id="GO:0085029">
    <property type="term" value="P:extracellular matrix assembly"/>
    <property type="evidence" value="ECO:0007669"/>
    <property type="project" value="TreeGrafter"/>
</dbReference>
<dbReference type="EC" id="2.4.1.212" evidence="4"/>
<evidence type="ECO:0000256" key="5">
    <source>
        <dbReference type="ARBA" id="ARBA00022475"/>
    </source>
</evidence>
<gene>
    <name evidence="18" type="primary">hasA</name>
    <name evidence="18" type="ordered locus">Spy49_1804</name>
</gene>
<comment type="similarity">
    <text evidence="3">Belongs to the NodC/HAS family.</text>
</comment>
<feature type="transmembrane region" description="Helical" evidence="16">
    <location>
        <begin position="34"/>
        <end position="53"/>
    </location>
</feature>
<evidence type="ECO:0000256" key="14">
    <source>
        <dbReference type="ARBA" id="ARBA00047709"/>
    </source>
</evidence>
<keyword evidence="9 16" id="KW-0472">Membrane</keyword>
<keyword evidence="6" id="KW-0328">Glycosyltransferase</keyword>
<organism evidence="18 19">
    <name type="scientific">Streptococcus pyogenes serotype M49 (strain NZ131)</name>
    <dbReference type="NCBI Taxonomy" id="471876"/>
    <lineage>
        <taxon>Bacteria</taxon>
        <taxon>Bacillati</taxon>
        <taxon>Bacillota</taxon>
        <taxon>Bacilli</taxon>
        <taxon>Lactobacillales</taxon>
        <taxon>Streptococcaceae</taxon>
        <taxon>Streptococcus</taxon>
    </lineage>
</organism>
<feature type="domain" description="Glycosyltransferase 2-like" evidence="17">
    <location>
        <begin position="95"/>
        <end position="263"/>
    </location>
</feature>
<evidence type="ECO:0000256" key="7">
    <source>
        <dbReference type="ARBA" id="ARBA00022679"/>
    </source>
</evidence>
<dbReference type="Proteomes" id="UP000001039">
    <property type="component" value="Chromosome"/>
</dbReference>
<comment type="catalytic activity">
    <reaction evidence="15">
        <text>N-acetyl-beta-D-glucosaminyl-(1-&gt;4)-[hyaluronan](n) + UDP-alpha-D-glucuronate = [hyaluronan](n+1) + UDP + H(+)</text>
        <dbReference type="Rhea" id="RHEA:12528"/>
        <dbReference type="Rhea" id="RHEA-COMP:12585"/>
        <dbReference type="Rhea" id="RHEA-COMP:12587"/>
        <dbReference type="ChEBI" id="CHEBI:15378"/>
        <dbReference type="ChEBI" id="CHEBI:58052"/>
        <dbReference type="ChEBI" id="CHEBI:58223"/>
        <dbReference type="ChEBI" id="CHEBI:132153"/>
        <dbReference type="ChEBI" id="CHEBI:132154"/>
        <dbReference type="EC" id="2.4.1.212"/>
    </reaction>
</comment>
<feature type="transmembrane region" description="Helical" evidence="16">
    <location>
        <begin position="59"/>
        <end position="80"/>
    </location>
</feature>
<protein>
    <recommendedName>
        <fullName evidence="11">Hyaluronan synthase</fullName>
        <ecNumber evidence="4">2.4.1.212</ecNumber>
    </recommendedName>
    <alternativeName>
        <fullName evidence="13">Hyaluronate synthase</fullName>
    </alternativeName>
    <alternativeName>
        <fullName evidence="12">Hyaluronic acid synthase</fullName>
    </alternativeName>
</protein>
<evidence type="ECO:0000256" key="13">
    <source>
        <dbReference type="ARBA" id="ARBA00043237"/>
    </source>
</evidence>
<feature type="transmembrane region" description="Helical" evidence="16">
    <location>
        <begin position="404"/>
        <end position="422"/>
    </location>
</feature>
<dbReference type="PANTHER" id="PTHR22913:SF12">
    <property type="entry name" value="MANNURONAN SYNTHASE"/>
    <property type="match status" value="1"/>
</dbReference>
<evidence type="ECO:0000256" key="1">
    <source>
        <dbReference type="ARBA" id="ARBA00004236"/>
    </source>
</evidence>
<dbReference type="SUPFAM" id="SSF53448">
    <property type="entry name" value="Nucleotide-diphospho-sugar transferases"/>
    <property type="match status" value="1"/>
</dbReference>
<evidence type="ECO:0000313" key="19">
    <source>
        <dbReference type="Proteomes" id="UP000001039"/>
    </source>
</evidence>